<dbReference type="AlphaFoldDB" id="A0AA39CPD3"/>
<organism evidence="4 5">
    <name type="scientific">Cladophialophora chaetospira</name>
    <dbReference type="NCBI Taxonomy" id="386627"/>
    <lineage>
        <taxon>Eukaryota</taxon>
        <taxon>Fungi</taxon>
        <taxon>Dikarya</taxon>
        <taxon>Ascomycota</taxon>
        <taxon>Pezizomycotina</taxon>
        <taxon>Eurotiomycetes</taxon>
        <taxon>Chaetothyriomycetidae</taxon>
        <taxon>Chaetothyriales</taxon>
        <taxon>Herpotrichiellaceae</taxon>
        <taxon>Cladophialophora</taxon>
    </lineage>
</organism>
<evidence type="ECO:0000313" key="4">
    <source>
        <dbReference type="EMBL" id="KAJ9616929.1"/>
    </source>
</evidence>
<dbReference type="EMBL" id="JAPDRK010000001">
    <property type="protein sequence ID" value="KAJ9616929.1"/>
    <property type="molecule type" value="Genomic_DNA"/>
</dbReference>
<feature type="signal peptide" evidence="2">
    <location>
        <begin position="1"/>
        <end position="18"/>
    </location>
</feature>
<feature type="domain" description="NTF2-like" evidence="3">
    <location>
        <begin position="103"/>
        <end position="242"/>
    </location>
</feature>
<evidence type="ECO:0000259" key="3">
    <source>
        <dbReference type="Pfam" id="PF26534"/>
    </source>
</evidence>
<sequence>MKFFTVAALSAFAGLAVATPFGPPQRPPPPPPPPGFPGRPTTKPSTPTLPTPTGSPASSSAAGHPSGSDPHTTAAVTTTTSYVPTTTTTTISTSTGPYHGTVTCLNDASADYLVTGFQSLLTAFDNSTAEALIANDFTDWSDSINWLAGGVLGTVTIASKADFENGQVQLGNLYQYNILKIDAVACKTIAYRWSAVIFPGAKPVQGINIIYASNLNDTQEGWQIETNYSEFNSGLWLEVLGGSFPPAGS</sequence>
<name>A0AA39CPD3_9EURO</name>
<keyword evidence="5" id="KW-1185">Reference proteome</keyword>
<gene>
    <name evidence="4" type="ORF">H2200_000649</name>
</gene>
<accession>A0AA39CPD3</accession>
<feature type="compositionally biased region" description="Pro residues" evidence="1">
    <location>
        <begin position="21"/>
        <end position="37"/>
    </location>
</feature>
<reference evidence="4" key="1">
    <citation type="submission" date="2022-10" db="EMBL/GenBank/DDBJ databases">
        <title>Culturing micro-colonial fungi from biological soil crusts in the Mojave desert and describing Neophaeococcomyces mojavensis, and introducing the new genera and species Taxawa tesnikishii.</title>
        <authorList>
            <person name="Kurbessoian T."/>
            <person name="Stajich J.E."/>
        </authorList>
    </citation>
    <scope>NUCLEOTIDE SEQUENCE</scope>
    <source>
        <strain evidence="4">TK_41</strain>
    </source>
</reference>
<dbReference type="Proteomes" id="UP001172673">
    <property type="component" value="Unassembled WGS sequence"/>
</dbReference>
<feature type="region of interest" description="Disordered" evidence="1">
    <location>
        <begin position="18"/>
        <end position="75"/>
    </location>
</feature>
<proteinExistence type="predicted"/>
<dbReference type="Pfam" id="PF26534">
    <property type="entry name" value="NTF2_7"/>
    <property type="match status" value="1"/>
</dbReference>
<feature type="chain" id="PRO_5041205847" description="NTF2-like domain-containing protein" evidence="2">
    <location>
        <begin position="19"/>
        <end position="249"/>
    </location>
</feature>
<evidence type="ECO:0000256" key="1">
    <source>
        <dbReference type="SAM" id="MobiDB-lite"/>
    </source>
</evidence>
<dbReference type="InterPro" id="IPR058645">
    <property type="entry name" value="NTF2-like_dom_7"/>
</dbReference>
<evidence type="ECO:0000313" key="5">
    <source>
        <dbReference type="Proteomes" id="UP001172673"/>
    </source>
</evidence>
<evidence type="ECO:0000256" key="2">
    <source>
        <dbReference type="SAM" id="SignalP"/>
    </source>
</evidence>
<comment type="caution">
    <text evidence="4">The sequence shown here is derived from an EMBL/GenBank/DDBJ whole genome shotgun (WGS) entry which is preliminary data.</text>
</comment>
<keyword evidence="2" id="KW-0732">Signal</keyword>
<protein>
    <recommendedName>
        <fullName evidence="3">NTF2-like domain-containing protein</fullName>
    </recommendedName>
</protein>
<feature type="compositionally biased region" description="Low complexity" evidence="1">
    <location>
        <begin position="38"/>
        <end position="75"/>
    </location>
</feature>